<dbReference type="AlphaFoldDB" id="A0A899FYD4"/>
<dbReference type="GO" id="GO:0005737">
    <property type="term" value="C:cytoplasm"/>
    <property type="evidence" value="ECO:0007669"/>
    <property type="project" value="UniProtKB-ARBA"/>
</dbReference>
<dbReference type="PANTHER" id="PTHR23321">
    <property type="entry name" value="RIBOSOMAL PROTEIN S15, BACTERIAL AND ORGANELLAR"/>
    <property type="match status" value="1"/>
</dbReference>
<dbReference type="GO" id="GO:0006412">
    <property type="term" value="P:translation"/>
    <property type="evidence" value="ECO:0007669"/>
    <property type="project" value="InterPro"/>
</dbReference>
<evidence type="ECO:0000313" key="4">
    <source>
        <dbReference type="EMBL" id="QSL65304.1"/>
    </source>
</evidence>
<organism evidence="4 5">
    <name type="scientific">Pneumocystis wakefieldiae</name>
    <dbReference type="NCBI Taxonomy" id="38082"/>
    <lineage>
        <taxon>Eukaryota</taxon>
        <taxon>Fungi</taxon>
        <taxon>Dikarya</taxon>
        <taxon>Ascomycota</taxon>
        <taxon>Taphrinomycotina</taxon>
        <taxon>Pneumocystomycetes</taxon>
        <taxon>Pneumocystaceae</taxon>
        <taxon>Pneumocystis</taxon>
    </lineage>
</organism>
<dbReference type="PROSITE" id="PS00362">
    <property type="entry name" value="RIBOSOMAL_S15"/>
    <property type="match status" value="1"/>
</dbReference>
<dbReference type="OrthoDB" id="441444at2759"/>
<sequence length="317" mass="37216">MLRIFYKKLRCSLHKKIYYPASVHILLRISEFHTINIRWKQSHAAIHRKKQNIEKQKRLKEERSSNICNPVIGLPTEFTGSILYPYHFFSSEPISGINQANFFFSDTELNEILKLSKEGNLRRVGLSSSVISKSHLEELKKKLSEYVDIDQNTENIEAFLETLSKNGKIQEFFDLEKEKNDESTIVKLVSICKAQKIFKQEKKKEDVMRRLMDLKNSNSKAIQLLNISMAIQKFKQHELDTGSPEVQAAVFTARIHYINFHLSFHHKDKNSLRSLRHLVHKRQAILKYLRRKDQDRYFSCIKRLGLTDNAVLNEITI</sequence>
<protein>
    <recommendedName>
        <fullName evidence="6">Ribosomal protein S15</fullName>
    </recommendedName>
</protein>
<keyword evidence="3" id="KW-0687">Ribonucleoprotein</keyword>
<dbReference type="InterPro" id="IPR009068">
    <property type="entry name" value="uS15_NS1_RNA-bd_sf"/>
</dbReference>
<keyword evidence="5" id="KW-1185">Reference proteome</keyword>
<evidence type="ECO:0000256" key="1">
    <source>
        <dbReference type="ARBA" id="ARBA00008434"/>
    </source>
</evidence>
<dbReference type="SUPFAM" id="SSF47060">
    <property type="entry name" value="S15/NS1 RNA-binding domain"/>
    <property type="match status" value="1"/>
</dbReference>
<name>A0A899FYD4_9ASCO</name>
<comment type="similarity">
    <text evidence="1">Belongs to the universal ribosomal protein uS15 family.</text>
</comment>
<keyword evidence="2" id="KW-0689">Ribosomal protein</keyword>
<dbReference type="GO" id="GO:1990904">
    <property type="term" value="C:ribonucleoprotein complex"/>
    <property type="evidence" value="ECO:0007669"/>
    <property type="project" value="UniProtKB-KW"/>
</dbReference>
<evidence type="ECO:0000256" key="3">
    <source>
        <dbReference type="ARBA" id="ARBA00023274"/>
    </source>
</evidence>
<dbReference type="Gene3D" id="1.10.287.10">
    <property type="entry name" value="S15/NS1, RNA-binding"/>
    <property type="match status" value="1"/>
</dbReference>
<dbReference type="HAMAP" id="MF_01343_B">
    <property type="entry name" value="Ribosomal_uS15_B"/>
    <property type="match status" value="1"/>
</dbReference>
<dbReference type="NCBIfam" id="TIGR00952">
    <property type="entry name" value="S15_bact"/>
    <property type="match status" value="1"/>
</dbReference>
<dbReference type="InterPro" id="IPR005290">
    <property type="entry name" value="Ribosomal_uS15_bac-type"/>
</dbReference>
<evidence type="ECO:0008006" key="6">
    <source>
        <dbReference type="Google" id="ProtNLM"/>
    </source>
</evidence>
<dbReference type="SMART" id="SM01387">
    <property type="entry name" value="Ribosomal_S15"/>
    <property type="match status" value="1"/>
</dbReference>
<dbReference type="EMBL" id="CP054537">
    <property type="protein sequence ID" value="QSL65304.1"/>
    <property type="molecule type" value="Genomic_DNA"/>
</dbReference>
<dbReference type="GO" id="GO:0003735">
    <property type="term" value="F:structural constituent of ribosome"/>
    <property type="evidence" value="ECO:0007669"/>
    <property type="project" value="InterPro"/>
</dbReference>
<accession>A0A899FYD4</accession>
<dbReference type="PANTHER" id="PTHR23321:SF26">
    <property type="entry name" value="SMALL RIBOSOMAL SUBUNIT PROTEIN US15M"/>
    <property type="match status" value="1"/>
</dbReference>
<dbReference type="CDD" id="cd00353">
    <property type="entry name" value="Ribosomal_S15p_S13e"/>
    <property type="match status" value="1"/>
</dbReference>
<reference evidence="4" key="1">
    <citation type="submission" date="2020-06" db="EMBL/GenBank/DDBJ databases">
        <title>Genomes of multiple members of Pneumocystis genus reveal paths to human pathogen Pneumocystis jirovecii.</title>
        <authorList>
            <person name="Cisse O.H."/>
            <person name="Ma L."/>
            <person name="Dekker J."/>
            <person name="Khil P."/>
            <person name="Jo J."/>
            <person name="Brenchley J."/>
            <person name="Blair R."/>
            <person name="Pahar B."/>
            <person name="Chabe M."/>
            <person name="Van Rompay K.A."/>
            <person name="Keesler R."/>
            <person name="Sukura A."/>
            <person name="Hirsch V."/>
            <person name="Kutty G."/>
            <person name="Liu Y."/>
            <person name="Peng L."/>
            <person name="Chen J."/>
            <person name="Song J."/>
            <person name="Weissenbacher-Lang C."/>
            <person name="Xu J."/>
            <person name="Upham N.S."/>
            <person name="Stajich J.E."/>
            <person name="Cuomo C.A."/>
            <person name="Cushion M.T."/>
            <person name="Kovacs J.A."/>
        </authorList>
    </citation>
    <scope>NUCLEOTIDE SEQUENCE</scope>
    <source>
        <strain evidence="4">2A</strain>
    </source>
</reference>
<evidence type="ECO:0000313" key="5">
    <source>
        <dbReference type="Proteomes" id="UP000663699"/>
    </source>
</evidence>
<dbReference type="GO" id="GO:0005840">
    <property type="term" value="C:ribosome"/>
    <property type="evidence" value="ECO:0007669"/>
    <property type="project" value="UniProtKB-KW"/>
</dbReference>
<dbReference type="Pfam" id="PF00312">
    <property type="entry name" value="Ribosomal_S15"/>
    <property type="match status" value="1"/>
</dbReference>
<proteinExistence type="inferred from homology"/>
<dbReference type="Proteomes" id="UP000663699">
    <property type="component" value="Chromosome 6"/>
</dbReference>
<evidence type="ECO:0000256" key="2">
    <source>
        <dbReference type="ARBA" id="ARBA00022980"/>
    </source>
</evidence>
<gene>
    <name evidence="4" type="ORF">MERGE_002614</name>
</gene>
<dbReference type="InterPro" id="IPR000589">
    <property type="entry name" value="Ribosomal_uS15"/>
</dbReference>